<proteinExistence type="predicted"/>
<sequence length="198" mass="21873">MPTGLALDTYALFHPNTVCSRRLVSVLCSWTARPEDRDLELEVLVSVVSRHGGKESFSNRVLTSYHHLPPTMPVEEVKGLENFKEIISRDEYSIFDFWATWCGPCRIMAPIYEKLSEQHPNIKFYKVDNDAEEDIVAEVGVRGLPSFMMYKGGEQVGSVLGARPPQLQELVAKAAVDTSATNPAEPKPEVPAAPAAAS</sequence>
<evidence type="ECO:0000256" key="1">
    <source>
        <dbReference type="ARBA" id="ARBA00023157"/>
    </source>
</evidence>
<dbReference type="AlphaFoldDB" id="A0A165DGC1"/>
<feature type="region of interest" description="Disordered" evidence="2">
    <location>
        <begin position="175"/>
        <end position="198"/>
    </location>
</feature>
<dbReference type="Pfam" id="PF00085">
    <property type="entry name" value="Thioredoxin"/>
    <property type="match status" value="1"/>
</dbReference>
<dbReference type="Proteomes" id="UP000077266">
    <property type="component" value="Unassembled WGS sequence"/>
</dbReference>
<accession>A0A165DGC1</accession>
<dbReference type="InterPro" id="IPR013766">
    <property type="entry name" value="Thioredoxin_domain"/>
</dbReference>
<keyword evidence="5" id="KW-1185">Reference proteome</keyword>
<dbReference type="FunCoup" id="A0A165DGC1">
    <property type="interactions" value="287"/>
</dbReference>
<dbReference type="SUPFAM" id="SSF52833">
    <property type="entry name" value="Thioredoxin-like"/>
    <property type="match status" value="1"/>
</dbReference>
<evidence type="ECO:0000313" key="4">
    <source>
        <dbReference type="EMBL" id="KZV84476.1"/>
    </source>
</evidence>
<dbReference type="CDD" id="cd02947">
    <property type="entry name" value="TRX_family"/>
    <property type="match status" value="1"/>
</dbReference>
<dbReference type="Gene3D" id="3.40.30.10">
    <property type="entry name" value="Glutaredoxin"/>
    <property type="match status" value="1"/>
</dbReference>
<dbReference type="STRING" id="1314781.A0A165DGC1"/>
<dbReference type="InterPro" id="IPR036249">
    <property type="entry name" value="Thioredoxin-like_sf"/>
</dbReference>
<dbReference type="OrthoDB" id="2121326at2759"/>
<feature type="domain" description="Thioredoxin" evidence="3">
    <location>
        <begin position="63"/>
        <end position="181"/>
    </location>
</feature>
<dbReference type="PRINTS" id="PR00421">
    <property type="entry name" value="THIOREDOXIN"/>
</dbReference>
<organism evidence="4 5">
    <name type="scientific">Exidia glandulosa HHB12029</name>
    <dbReference type="NCBI Taxonomy" id="1314781"/>
    <lineage>
        <taxon>Eukaryota</taxon>
        <taxon>Fungi</taxon>
        <taxon>Dikarya</taxon>
        <taxon>Basidiomycota</taxon>
        <taxon>Agaricomycotina</taxon>
        <taxon>Agaricomycetes</taxon>
        <taxon>Auriculariales</taxon>
        <taxon>Exidiaceae</taxon>
        <taxon>Exidia</taxon>
    </lineage>
</organism>
<evidence type="ECO:0000256" key="2">
    <source>
        <dbReference type="SAM" id="MobiDB-lite"/>
    </source>
</evidence>
<reference evidence="4 5" key="1">
    <citation type="journal article" date="2016" name="Mol. Biol. Evol.">
        <title>Comparative Genomics of Early-Diverging Mushroom-Forming Fungi Provides Insights into the Origins of Lignocellulose Decay Capabilities.</title>
        <authorList>
            <person name="Nagy L.G."/>
            <person name="Riley R."/>
            <person name="Tritt A."/>
            <person name="Adam C."/>
            <person name="Daum C."/>
            <person name="Floudas D."/>
            <person name="Sun H."/>
            <person name="Yadav J.S."/>
            <person name="Pangilinan J."/>
            <person name="Larsson K.H."/>
            <person name="Matsuura K."/>
            <person name="Barry K."/>
            <person name="Labutti K."/>
            <person name="Kuo R."/>
            <person name="Ohm R.A."/>
            <person name="Bhattacharya S.S."/>
            <person name="Shirouzu T."/>
            <person name="Yoshinaga Y."/>
            <person name="Martin F.M."/>
            <person name="Grigoriev I.V."/>
            <person name="Hibbett D.S."/>
        </authorList>
    </citation>
    <scope>NUCLEOTIDE SEQUENCE [LARGE SCALE GENOMIC DNA]</scope>
    <source>
        <strain evidence="4 5">HHB12029</strain>
    </source>
</reference>
<dbReference type="InParanoid" id="A0A165DGC1"/>
<name>A0A165DGC1_EXIGL</name>
<dbReference type="PROSITE" id="PS51352">
    <property type="entry name" value="THIOREDOXIN_2"/>
    <property type="match status" value="1"/>
</dbReference>
<protein>
    <submittedName>
        <fullName evidence="4">Thioredoxin-like protein</fullName>
    </submittedName>
</protein>
<dbReference type="PANTHER" id="PTHR46115">
    <property type="entry name" value="THIOREDOXIN-LIKE PROTEIN 1"/>
    <property type="match status" value="1"/>
</dbReference>
<dbReference type="EMBL" id="KV426222">
    <property type="protein sequence ID" value="KZV84476.1"/>
    <property type="molecule type" value="Genomic_DNA"/>
</dbReference>
<keyword evidence="1" id="KW-1015">Disulfide bond</keyword>
<evidence type="ECO:0000259" key="3">
    <source>
        <dbReference type="PROSITE" id="PS51352"/>
    </source>
</evidence>
<evidence type="ECO:0000313" key="5">
    <source>
        <dbReference type="Proteomes" id="UP000077266"/>
    </source>
</evidence>
<gene>
    <name evidence="4" type="ORF">EXIGLDRAFT_753807</name>
</gene>